<sequence length="124" mass="15165">MPTLTFNDLQTRLKDFKSHGMKYYNNWDYIENLFFKAKFETHFNDPMFEYAEQFLDSPNGISRKEQTIRTEQMIIENELTRFRNTTLLCATAKDVYREMMPQENVRPPVRYSTFEKWQRYLTSF</sequence>
<comment type="caution">
    <text evidence="1">The sequence shown here is derived from an EMBL/GenBank/DDBJ whole genome shotgun (WGS) entry which is preliminary data.</text>
</comment>
<protein>
    <submittedName>
        <fullName evidence="1">Uncharacterized protein</fullName>
    </submittedName>
</protein>
<name>A0ABP9MI41_9HYPH</name>
<keyword evidence="2" id="KW-1185">Reference proteome</keyword>
<dbReference type="RefSeq" id="WP_345096277.1">
    <property type="nucleotide sequence ID" value="NZ_BAABIY010000012.1"/>
</dbReference>
<dbReference type="Proteomes" id="UP001501525">
    <property type="component" value="Unassembled WGS sequence"/>
</dbReference>
<reference evidence="2" key="1">
    <citation type="journal article" date="2019" name="Int. J. Syst. Evol. Microbiol.">
        <title>The Global Catalogue of Microorganisms (GCM) 10K type strain sequencing project: providing services to taxonomists for standard genome sequencing and annotation.</title>
        <authorList>
            <consortium name="The Broad Institute Genomics Platform"/>
            <consortium name="The Broad Institute Genome Sequencing Center for Infectious Disease"/>
            <person name="Wu L."/>
            <person name="Ma J."/>
        </authorList>
    </citation>
    <scope>NUCLEOTIDE SEQUENCE [LARGE SCALE GENOMIC DNA]</scope>
    <source>
        <strain evidence="2">JCM 17706</strain>
    </source>
</reference>
<accession>A0ABP9MI41</accession>
<evidence type="ECO:0000313" key="1">
    <source>
        <dbReference type="EMBL" id="GAA5095555.1"/>
    </source>
</evidence>
<dbReference type="EMBL" id="BAABIY010000012">
    <property type="protein sequence ID" value="GAA5095555.1"/>
    <property type="molecule type" value="Genomic_DNA"/>
</dbReference>
<organism evidence="1 2">
    <name type="scientific">Bartonella acomydis</name>
    <dbReference type="NCBI Taxonomy" id="686234"/>
    <lineage>
        <taxon>Bacteria</taxon>
        <taxon>Pseudomonadati</taxon>
        <taxon>Pseudomonadota</taxon>
        <taxon>Alphaproteobacteria</taxon>
        <taxon>Hyphomicrobiales</taxon>
        <taxon>Bartonellaceae</taxon>
        <taxon>Bartonella</taxon>
    </lineage>
</organism>
<proteinExistence type="predicted"/>
<evidence type="ECO:0000313" key="2">
    <source>
        <dbReference type="Proteomes" id="UP001501525"/>
    </source>
</evidence>
<gene>
    <name evidence="1" type="ORF">GCM10023260_03590</name>
</gene>